<name>A0A6J5FP72_9BURK</name>
<dbReference type="GO" id="GO:0022857">
    <property type="term" value="F:transmembrane transporter activity"/>
    <property type="evidence" value="ECO:0007669"/>
    <property type="project" value="InterPro"/>
</dbReference>
<keyword evidence="3" id="KW-1003">Cell membrane</keyword>
<sequence length="722" mass="78932">MTYPSWRDWLFSVKTFAASMLALYIALIFQLPRPYWAMASVYIVSNPFVGATRSKALYRALGTALGATAAITLVPPFVETPLLFSVIVALWTGTMLYLAISDRTARSYVFMLAGYTMPLIALPTVTDPTTIFDVAIARTQEITLGIICASVVGSAILPSRLAPTLIERADAWFRDAAFYGRETLSGTIAGKAISACRQRMASTVNQLEFLLSQLSYDHTHPEILSRAQNLRGRMQLFLPMISALADPLIALRRDLHTWPEGLDALLADAAKWFDAPLPTRAAEIHDDAGDPVAESLRARVAALQPPHDALTSWEGALLSNALWRLGQVIDVWQDCRTLRALIAHETGTWRPRYRHWRLGGTERFYDRGLMLFSCLVPMGAILVACWLWVSSGWHDGAGAVTLAAVACCFFAALDDPAPLVFRFFVATAASAVFAGLYLFVVLPKVHDFAMLVLLFAGPFILIGTLIPRPQFNMVTMLVAVNTATFISIQSAYEADFFVFLNSNIAGISGLLFAYVWTRVTRPFGAEFAAKRLLRSSWTDVALSASAGRIADQRDLASRMVDRLMQLIPRLAASDEHRHPSIESFRDLRIALNALDLRRSRRKLNGDMPAVIDRVLAGVSDHYTRCAQTSERQSAPPALLATIDDALHRVAAQGLAQEAADAARAADADAAGPAGASAQTPPPAHFTQRWLRDTQHALVGLRLSLYPALVGQRPGSEPTGANG</sequence>
<evidence type="ECO:0000256" key="3">
    <source>
        <dbReference type="ARBA" id="ARBA00022475"/>
    </source>
</evidence>
<dbReference type="AlphaFoldDB" id="A0A6J5FP72"/>
<organism evidence="9 10">
    <name type="scientific">Paraburkholderia caffeinitolerans</name>
    <dbReference type="NCBI Taxonomy" id="1723730"/>
    <lineage>
        <taxon>Bacteria</taxon>
        <taxon>Pseudomonadati</taxon>
        <taxon>Pseudomonadota</taxon>
        <taxon>Betaproteobacteria</taxon>
        <taxon>Burkholderiales</taxon>
        <taxon>Burkholderiaceae</taxon>
        <taxon>Paraburkholderia</taxon>
    </lineage>
</organism>
<feature type="transmembrane region" description="Helical" evidence="8">
    <location>
        <begin position="473"/>
        <end position="492"/>
    </location>
</feature>
<protein>
    <submittedName>
        <fullName evidence="9">p-hydroxybenzoic acid efflux pump subunit AaeB</fullName>
    </submittedName>
</protein>
<dbReference type="PANTHER" id="PTHR30509">
    <property type="entry name" value="P-HYDROXYBENZOIC ACID EFFLUX PUMP SUBUNIT-RELATED"/>
    <property type="match status" value="1"/>
</dbReference>
<keyword evidence="10" id="KW-1185">Reference proteome</keyword>
<feature type="transmembrane region" description="Helical" evidence="8">
    <location>
        <begin position="420"/>
        <end position="442"/>
    </location>
</feature>
<evidence type="ECO:0000313" key="10">
    <source>
        <dbReference type="Proteomes" id="UP000494119"/>
    </source>
</evidence>
<dbReference type="GO" id="GO:0005886">
    <property type="term" value="C:plasma membrane"/>
    <property type="evidence" value="ECO:0007669"/>
    <property type="project" value="UniProtKB-SubCell"/>
</dbReference>
<feature type="transmembrane region" description="Helical" evidence="8">
    <location>
        <begin position="498"/>
        <end position="516"/>
    </location>
</feature>
<evidence type="ECO:0000256" key="8">
    <source>
        <dbReference type="SAM" id="Phobius"/>
    </source>
</evidence>
<dbReference type="Pfam" id="PF04632">
    <property type="entry name" value="FUSC"/>
    <property type="match status" value="1"/>
</dbReference>
<evidence type="ECO:0000256" key="4">
    <source>
        <dbReference type="ARBA" id="ARBA00022692"/>
    </source>
</evidence>
<dbReference type="Proteomes" id="UP000494119">
    <property type="component" value="Unassembled WGS sequence"/>
</dbReference>
<accession>A0A6J5FP72</accession>
<evidence type="ECO:0000313" key="9">
    <source>
        <dbReference type="EMBL" id="CAB3783885.1"/>
    </source>
</evidence>
<dbReference type="InterPro" id="IPR006726">
    <property type="entry name" value="PHBA_efflux_AaeB/fusaric-R"/>
</dbReference>
<feature type="transmembrane region" description="Helical" evidence="8">
    <location>
        <begin position="369"/>
        <end position="389"/>
    </location>
</feature>
<keyword evidence="6 8" id="KW-0472">Membrane</keyword>
<evidence type="ECO:0000256" key="5">
    <source>
        <dbReference type="ARBA" id="ARBA00022989"/>
    </source>
</evidence>
<comment type="subcellular location">
    <subcellularLocation>
        <location evidence="1">Cell membrane</location>
        <topology evidence="1">Multi-pass membrane protein</topology>
    </subcellularLocation>
</comment>
<feature type="transmembrane region" description="Helical" evidence="8">
    <location>
        <begin position="82"/>
        <end position="100"/>
    </location>
</feature>
<keyword evidence="5 8" id="KW-1133">Transmembrane helix</keyword>
<dbReference type="EMBL" id="CADIKL010000006">
    <property type="protein sequence ID" value="CAB3783885.1"/>
    <property type="molecule type" value="Genomic_DNA"/>
</dbReference>
<gene>
    <name evidence="9" type="primary">aaeB_1</name>
    <name evidence="9" type="ORF">LMG28688_01748</name>
</gene>
<feature type="transmembrane region" description="Helical" evidence="8">
    <location>
        <begin position="448"/>
        <end position="466"/>
    </location>
</feature>
<dbReference type="PANTHER" id="PTHR30509:SF9">
    <property type="entry name" value="MULTIDRUG RESISTANCE PROTEIN MDTO"/>
    <property type="match status" value="1"/>
</dbReference>
<feature type="compositionally biased region" description="Low complexity" evidence="7">
    <location>
        <begin position="663"/>
        <end position="678"/>
    </location>
</feature>
<feature type="transmembrane region" description="Helical" evidence="8">
    <location>
        <begin position="20"/>
        <end position="44"/>
    </location>
</feature>
<proteinExistence type="predicted"/>
<evidence type="ECO:0000256" key="6">
    <source>
        <dbReference type="ARBA" id="ARBA00023136"/>
    </source>
</evidence>
<reference evidence="9 10" key="1">
    <citation type="submission" date="2020-04" db="EMBL/GenBank/DDBJ databases">
        <authorList>
            <person name="De Canck E."/>
        </authorList>
    </citation>
    <scope>NUCLEOTIDE SEQUENCE [LARGE SCALE GENOMIC DNA]</scope>
    <source>
        <strain evidence="9 10">LMG 28688</strain>
    </source>
</reference>
<evidence type="ECO:0000256" key="1">
    <source>
        <dbReference type="ARBA" id="ARBA00004651"/>
    </source>
</evidence>
<feature type="region of interest" description="Disordered" evidence="7">
    <location>
        <begin position="663"/>
        <end position="683"/>
    </location>
</feature>
<evidence type="ECO:0000256" key="7">
    <source>
        <dbReference type="SAM" id="MobiDB-lite"/>
    </source>
</evidence>
<dbReference type="RefSeq" id="WP_175194799.1">
    <property type="nucleotide sequence ID" value="NZ_CADIKL010000006.1"/>
</dbReference>
<feature type="transmembrane region" description="Helical" evidence="8">
    <location>
        <begin position="56"/>
        <end position="76"/>
    </location>
</feature>
<keyword evidence="2" id="KW-0813">Transport</keyword>
<evidence type="ECO:0000256" key="2">
    <source>
        <dbReference type="ARBA" id="ARBA00022448"/>
    </source>
</evidence>
<keyword evidence="4 8" id="KW-0812">Transmembrane</keyword>